<protein>
    <submittedName>
        <fullName evidence="1">Uncharacterized protein</fullName>
    </submittedName>
</protein>
<accession>B9D4Z1</accession>
<organism evidence="1 2">
    <name type="scientific">Campylobacter rectus RM3267</name>
    <dbReference type="NCBI Taxonomy" id="553218"/>
    <lineage>
        <taxon>Bacteria</taxon>
        <taxon>Pseudomonadati</taxon>
        <taxon>Campylobacterota</taxon>
        <taxon>Epsilonproteobacteria</taxon>
        <taxon>Campylobacterales</taxon>
        <taxon>Campylobacteraceae</taxon>
        <taxon>Campylobacter</taxon>
    </lineage>
</organism>
<sequence>MICAAFCKNSLQNIGASEGFAYKFSAAFCWFRFWLNLASLASNLTL</sequence>
<dbReference type="STRING" id="553218.CAMRE0001_3233"/>
<evidence type="ECO:0000313" key="2">
    <source>
        <dbReference type="Proteomes" id="UP000003082"/>
    </source>
</evidence>
<proteinExistence type="predicted"/>
<dbReference type="AlphaFoldDB" id="B9D4Z1"/>
<reference evidence="1 2" key="1">
    <citation type="submission" date="2008-08" db="EMBL/GenBank/DDBJ databases">
        <authorList>
            <person name="Madupu R."/>
            <person name="Durkin A.S."/>
            <person name="Torralba M."/>
            <person name="Methe B."/>
            <person name="Sutton G.G."/>
            <person name="Strausberg R.L."/>
            <person name="Nelson K.E."/>
        </authorList>
    </citation>
    <scope>NUCLEOTIDE SEQUENCE [LARGE SCALE GENOMIC DNA]</scope>
    <source>
        <strain evidence="1 2">RM3267</strain>
    </source>
</reference>
<evidence type="ECO:0000313" key="1">
    <source>
        <dbReference type="EMBL" id="EEF12934.1"/>
    </source>
</evidence>
<keyword evidence="2" id="KW-1185">Reference proteome</keyword>
<dbReference type="Proteomes" id="UP000003082">
    <property type="component" value="Unassembled WGS sequence"/>
</dbReference>
<name>B9D4Z1_CAMRE</name>
<comment type="caution">
    <text evidence="1">The sequence shown here is derived from an EMBL/GenBank/DDBJ whole genome shotgun (WGS) entry which is preliminary data.</text>
</comment>
<gene>
    <name evidence="1" type="ORF">CAMRE0001_3233</name>
</gene>
<dbReference type="EMBL" id="ACFU01000032">
    <property type="protein sequence ID" value="EEF12934.1"/>
    <property type="molecule type" value="Genomic_DNA"/>
</dbReference>